<dbReference type="EMBL" id="JBHSPR010000138">
    <property type="protein sequence ID" value="MFC6023864.1"/>
    <property type="molecule type" value="Genomic_DNA"/>
</dbReference>
<dbReference type="RefSeq" id="WP_377434774.1">
    <property type="nucleotide sequence ID" value="NZ_JBHSPR010000138.1"/>
</dbReference>
<evidence type="ECO:0000313" key="2">
    <source>
        <dbReference type="Proteomes" id="UP001596203"/>
    </source>
</evidence>
<sequence length="130" mass="14231">MTYDLAVWEGDQPADDVAGAAAFVQLYGKYIGADGNVSPTPRIAAYVEALLDRWVDMTEDDDASPWSDGPLINNASGPIIYFAMRYSMAEEVSAEAARMAVERGLVCFDVQWDRLRPAPEEQQAGPSTRP</sequence>
<dbReference type="Proteomes" id="UP001596203">
    <property type="component" value="Unassembled WGS sequence"/>
</dbReference>
<keyword evidence="2" id="KW-1185">Reference proteome</keyword>
<organism evidence="1 2">
    <name type="scientific">Plantactinospora solaniradicis</name>
    <dbReference type="NCBI Taxonomy" id="1723736"/>
    <lineage>
        <taxon>Bacteria</taxon>
        <taxon>Bacillati</taxon>
        <taxon>Actinomycetota</taxon>
        <taxon>Actinomycetes</taxon>
        <taxon>Micromonosporales</taxon>
        <taxon>Micromonosporaceae</taxon>
        <taxon>Plantactinospora</taxon>
    </lineage>
</organism>
<protein>
    <submittedName>
        <fullName evidence="1">Uncharacterized protein</fullName>
    </submittedName>
</protein>
<proteinExistence type="predicted"/>
<gene>
    <name evidence="1" type="ORF">ACFP2T_47895</name>
</gene>
<accession>A0ABW1KQ31</accession>
<reference evidence="2" key="1">
    <citation type="journal article" date="2019" name="Int. J. Syst. Evol. Microbiol.">
        <title>The Global Catalogue of Microorganisms (GCM) 10K type strain sequencing project: providing services to taxonomists for standard genome sequencing and annotation.</title>
        <authorList>
            <consortium name="The Broad Institute Genomics Platform"/>
            <consortium name="The Broad Institute Genome Sequencing Center for Infectious Disease"/>
            <person name="Wu L."/>
            <person name="Ma J."/>
        </authorList>
    </citation>
    <scope>NUCLEOTIDE SEQUENCE [LARGE SCALE GENOMIC DNA]</scope>
    <source>
        <strain evidence="2">ZS-35-S2</strain>
    </source>
</reference>
<name>A0ABW1KQ31_9ACTN</name>
<comment type="caution">
    <text evidence="1">The sequence shown here is derived from an EMBL/GenBank/DDBJ whole genome shotgun (WGS) entry which is preliminary data.</text>
</comment>
<evidence type="ECO:0000313" key="1">
    <source>
        <dbReference type="EMBL" id="MFC6023864.1"/>
    </source>
</evidence>